<evidence type="ECO:0000313" key="2">
    <source>
        <dbReference type="Proteomes" id="UP000054270"/>
    </source>
</evidence>
<keyword evidence="2" id="KW-1185">Reference proteome</keyword>
<evidence type="ECO:0000313" key="1">
    <source>
        <dbReference type="EMBL" id="KJA25152.1"/>
    </source>
</evidence>
<accession>A0A0D2LCX0</accession>
<dbReference type="EMBL" id="KN817533">
    <property type="protein sequence ID" value="KJA25152.1"/>
    <property type="molecule type" value="Genomic_DNA"/>
</dbReference>
<dbReference type="AlphaFoldDB" id="A0A0D2LCX0"/>
<sequence>MSRAYPMARAVHFLSCASYVRLLNDALRRSADFLDLYILFRDARGVDFASWRVPGATNIESLNGFMRFTLSTHGKITTLLLASAVIASIAVETRGSLELYDINIAVEPDVTLARIDANAFPESDGAPMHPRRTTRPCVSGAGAVAAGVAEAVVGVAAAVDERVAGAADGVADAAAGGASPDLGGDPVAAGVSHGPAGAPRAPVHALVARARARLHAHGAHPVKHPAYQGASSPVAVAGSRVGPPGVLPVLLHIVDRPRDGRAMHVSARRRSALVLGALHVRVRLCCALALGALYAAHRARRNAYHDASPAGAPRASPVSAQRAKGVAAATAYRARHASRAVSLVDALGTHRTARQAARDGVLLVGPGVDRRAAGAVVRRGNAAATGPRADRAYLVPRAPDAPVFRVGAGGPRVGAALAMDFLPADVRHAGRLAVRTVAMGSLCVCALYAVCPASDMGTSSRPPSAPRVARLVAYIAACTSADATPRWCCTLCAPAILLQTDSTPMSRATRAPLLK</sequence>
<protein>
    <submittedName>
        <fullName evidence="1">Uncharacterized protein</fullName>
    </submittedName>
</protein>
<dbReference type="Proteomes" id="UP000054270">
    <property type="component" value="Unassembled WGS sequence"/>
</dbReference>
<reference evidence="2" key="1">
    <citation type="submission" date="2014-04" db="EMBL/GenBank/DDBJ databases">
        <title>Evolutionary Origins and Diversification of the Mycorrhizal Mutualists.</title>
        <authorList>
            <consortium name="DOE Joint Genome Institute"/>
            <consortium name="Mycorrhizal Genomics Consortium"/>
            <person name="Kohler A."/>
            <person name="Kuo A."/>
            <person name="Nagy L.G."/>
            <person name="Floudas D."/>
            <person name="Copeland A."/>
            <person name="Barry K.W."/>
            <person name="Cichocki N."/>
            <person name="Veneault-Fourrey C."/>
            <person name="LaButti K."/>
            <person name="Lindquist E.A."/>
            <person name="Lipzen A."/>
            <person name="Lundell T."/>
            <person name="Morin E."/>
            <person name="Murat C."/>
            <person name="Riley R."/>
            <person name="Ohm R."/>
            <person name="Sun H."/>
            <person name="Tunlid A."/>
            <person name="Henrissat B."/>
            <person name="Grigoriev I.V."/>
            <person name="Hibbett D.S."/>
            <person name="Martin F."/>
        </authorList>
    </citation>
    <scope>NUCLEOTIDE SEQUENCE [LARGE SCALE GENOMIC DNA]</scope>
    <source>
        <strain evidence="2">FD-334 SS-4</strain>
    </source>
</reference>
<proteinExistence type="predicted"/>
<gene>
    <name evidence="1" type="ORF">HYPSUDRAFT_200046</name>
</gene>
<organism evidence="1 2">
    <name type="scientific">Hypholoma sublateritium (strain FD-334 SS-4)</name>
    <dbReference type="NCBI Taxonomy" id="945553"/>
    <lineage>
        <taxon>Eukaryota</taxon>
        <taxon>Fungi</taxon>
        <taxon>Dikarya</taxon>
        <taxon>Basidiomycota</taxon>
        <taxon>Agaricomycotina</taxon>
        <taxon>Agaricomycetes</taxon>
        <taxon>Agaricomycetidae</taxon>
        <taxon>Agaricales</taxon>
        <taxon>Agaricineae</taxon>
        <taxon>Strophariaceae</taxon>
        <taxon>Hypholoma</taxon>
    </lineage>
</organism>
<name>A0A0D2LCX0_HYPSF</name>